<dbReference type="InterPro" id="IPR019293">
    <property type="entry name" value="ThiN"/>
</dbReference>
<name>A0A2G1WHU6_9EURY</name>
<dbReference type="Pfam" id="PF10120">
    <property type="entry name" value="ThiN"/>
    <property type="match status" value="1"/>
</dbReference>
<dbReference type="Gene3D" id="1.10.260.40">
    <property type="entry name" value="lambda repressor-like DNA-binding domains"/>
    <property type="match status" value="1"/>
</dbReference>
<dbReference type="Pfam" id="PF01381">
    <property type="entry name" value="HTH_3"/>
    <property type="match status" value="1"/>
</dbReference>
<dbReference type="Gene3D" id="3.40.225.10">
    <property type="entry name" value="Class II aldolase/adducin N-terminal domain"/>
    <property type="match status" value="1"/>
</dbReference>
<feature type="domain" description="HTH cro/C1-type" evidence="1">
    <location>
        <begin position="22"/>
        <end position="48"/>
    </location>
</feature>
<dbReference type="GO" id="GO:0003677">
    <property type="term" value="F:DNA binding"/>
    <property type="evidence" value="ECO:0007669"/>
    <property type="project" value="InterPro"/>
</dbReference>
<reference evidence="2 3" key="1">
    <citation type="journal article" date="2014" name="Front. Microbiol.">
        <title>Population and genomic analysis of the genus Halorubrum.</title>
        <authorList>
            <person name="Fullmer M.S."/>
            <person name="Soucy S.M."/>
            <person name="Swithers K.S."/>
            <person name="Makkay A.M."/>
            <person name="Wheeler R."/>
            <person name="Ventosa A."/>
            <person name="Gogarten J.P."/>
            <person name="Papke R.T."/>
        </authorList>
    </citation>
    <scope>NUCLEOTIDE SEQUENCE [LARGE SCALE GENOMIC DNA]</scope>
    <source>
        <strain evidence="2 3">C49</strain>
    </source>
</reference>
<proteinExistence type="predicted"/>
<dbReference type="RefSeq" id="WP_099255671.1">
    <property type="nucleotide sequence ID" value="NZ_NHOA01000088.1"/>
</dbReference>
<dbReference type="InterPro" id="IPR010982">
    <property type="entry name" value="Lambda_DNA-bd_dom_sf"/>
</dbReference>
<comment type="caution">
    <text evidence="2">The sequence shown here is derived from an EMBL/GenBank/DDBJ whole genome shotgun (WGS) entry which is preliminary data.</text>
</comment>
<dbReference type="PROSITE" id="PS50943">
    <property type="entry name" value="HTH_CROC1"/>
    <property type="match status" value="1"/>
</dbReference>
<sequence length="308" mass="32874">MPFTLPSEIVVEDVLPTLRVELAAELQRYGLTQQEIADELGVTQAAVSTYVSGDTATDPRIAKHPRTRATVEQVAEGLATDELDGYEALADVLDLVRALEDRGPICEIHETRMPEIAGLGCDLCVRGADPAVDAERDALADVRAAARTLSTTPGMAAFVPNVGSNVGAALPDAETPTEVAAIPGRIYAVDGRVEVPANPEFGASRHVATVLLAAAAVHSNFRGAVNLATDSAFLAAAQKRGVEMMEFDADYEDRKRRFQDRFADRESVPRVLYHEGAFGIEPITYVLGTDAEDAVKFAAELVAEVADV</sequence>
<dbReference type="PANTHER" id="PTHR40730">
    <property type="entry name" value="TRANSCRIPTIONAL REGULATOR PROTEIN-LIKE PROTEIN"/>
    <property type="match status" value="1"/>
</dbReference>
<evidence type="ECO:0000313" key="3">
    <source>
        <dbReference type="Proteomes" id="UP000222824"/>
    </source>
</evidence>
<dbReference type="EMBL" id="NHOA01000088">
    <property type="protein sequence ID" value="PHQ38556.1"/>
    <property type="molecule type" value="Genomic_DNA"/>
</dbReference>
<gene>
    <name evidence="2" type="ORF">DJ69_11040</name>
</gene>
<dbReference type="InterPro" id="IPR001387">
    <property type="entry name" value="Cro/C1-type_HTH"/>
</dbReference>
<dbReference type="CDD" id="cd00093">
    <property type="entry name" value="HTH_XRE"/>
    <property type="match status" value="1"/>
</dbReference>
<organism evidence="2 3">
    <name type="scientific">Halorubrum persicum</name>
    <dbReference type="NCBI Taxonomy" id="1383844"/>
    <lineage>
        <taxon>Archaea</taxon>
        <taxon>Methanobacteriati</taxon>
        <taxon>Methanobacteriota</taxon>
        <taxon>Stenosarchaea group</taxon>
        <taxon>Halobacteria</taxon>
        <taxon>Halobacteriales</taxon>
        <taxon>Haloferacaceae</taxon>
        <taxon>Halorubrum</taxon>
    </lineage>
</organism>
<dbReference type="SUPFAM" id="SSF53639">
    <property type="entry name" value="AraD/HMP-PK domain-like"/>
    <property type="match status" value="1"/>
</dbReference>
<evidence type="ECO:0000313" key="2">
    <source>
        <dbReference type="EMBL" id="PHQ38556.1"/>
    </source>
</evidence>
<dbReference type="Proteomes" id="UP000222824">
    <property type="component" value="Unassembled WGS sequence"/>
</dbReference>
<dbReference type="InterPro" id="IPR036409">
    <property type="entry name" value="Aldolase_II/adducin_N_sf"/>
</dbReference>
<protein>
    <submittedName>
        <fullName evidence="2">Transcriptional regulator</fullName>
    </submittedName>
</protein>
<dbReference type="OrthoDB" id="42697at2157"/>
<evidence type="ECO:0000259" key="1">
    <source>
        <dbReference type="PROSITE" id="PS50943"/>
    </source>
</evidence>
<keyword evidence="3" id="KW-1185">Reference proteome</keyword>
<accession>A0A2G1WHU6</accession>
<dbReference type="PANTHER" id="PTHR40730:SF5">
    <property type="entry name" value="HTH CRO_C1-TYPE DOMAIN-CONTAINING PROTEIN"/>
    <property type="match status" value="1"/>
</dbReference>
<dbReference type="AlphaFoldDB" id="A0A2G1WHU6"/>
<dbReference type="SUPFAM" id="SSF47413">
    <property type="entry name" value="lambda repressor-like DNA-binding domains"/>
    <property type="match status" value="1"/>
</dbReference>